<dbReference type="GO" id="GO:0007005">
    <property type="term" value="P:mitochondrion organization"/>
    <property type="evidence" value="ECO:0007669"/>
    <property type="project" value="UniProtKB-UniRule"/>
</dbReference>
<dbReference type="FunFam" id="1.25.40.10:FF:000088">
    <property type="entry name" value="Clustered mitochondria (CluA/CLU1) homolog"/>
    <property type="match status" value="1"/>
</dbReference>
<name>A0A6P7JDL4_9TELE</name>
<feature type="compositionally biased region" description="Low complexity" evidence="5">
    <location>
        <begin position="703"/>
        <end position="739"/>
    </location>
</feature>
<evidence type="ECO:0000259" key="6">
    <source>
        <dbReference type="PROSITE" id="PS51823"/>
    </source>
</evidence>
<dbReference type="HAMAP" id="MF_03013">
    <property type="entry name" value="CLU"/>
    <property type="match status" value="1"/>
</dbReference>
<gene>
    <name evidence="8" type="primary">cluha</name>
</gene>
<dbReference type="PROSITE" id="PS51823">
    <property type="entry name" value="CLU"/>
    <property type="match status" value="1"/>
</dbReference>
<evidence type="ECO:0000256" key="4">
    <source>
        <dbReference type="HAMAP-Rule" id="MF_03013"/>
    </source>
</evidence>
<evidence type="ECO:0000256" key="2">
    <source>
        <dbReference type="ARBA" id="ARBA00022737"/>
    </source>
</evidence>
<sequence>MVSKTDDIPASVPNCNPVDLADEAGNEAQDIKETSKTGLKDSCGCGHSAGTTMVNGDGAHEHSEDAESKQDRNGDVDGGEESNEQEVIVIQDTGFTVKIQAPGTEPFDLQVSPQEMVQEIHQVLMDREDTCHRTCFSLQLDGNVLDNFAELKSIEGLQEGSLLKVVEEPYTVREARIHVRHIRDLLKSLDPSDAYNGVDCNSLSFLSIFTDGDLGDSGKRKKRGNELEQIDCTPPEHILPSSKERPLVPLQPQNKDWKPMQCLKVLTMSGWNPPPGNRKMHGDLMYLYIVTVEERHVSVTASTRGFYLNQSTTYTFNPKPANPSFLSHSLVELLSQISPTFKKNFTALQKKRVQRHPFERIATPFQVYSWTAPQVDHAMDCVRAEDAYTSRLGYEEHIPGQTRDWNEELQTTRELPRKNLPERLLRERAIFKVHSDFAAAATRGAMAVIDGNVMAINPGEETRMQMFIWNNIFFSLGFDVRDHYRELGGDAAAHAAPTNDLNGVRAYGAVDVEGLYTLGTVVVDYRGYRVTAQSIIPGILEREQEQSVIYGSIDFGKTVVSHSKYLELLDKTSRPLKIQRHNVLNEKNDTVELCSSVECKGIIGNDGRHYILDLLRTFPPDLNFLPVDGEELPPESKRQGFPRQHRHRLACLRQELIEAFVEHRYLLFMKMAALQLMQQKANKDSNKTDTLSITDTSETPTESNADADQTQTTATDSSNATDSTSQTDNSTSAASQTAADGDENSVNPVTNGPLAPAATQNGECKNPLEDPKSREVVLNACKAVGSISNTSFDIRFNPDIFSPGVRFPDDSVDDVQKQKQLLKDAAGFLVSCQIPSLVKDCLDHSALPMDGATLTEALHQRGINIRYLGTVLEFVDKTPAKAQLEHVYRIGVSELITRCAKHIFKTYLQGVELSALSAAVSHFLNCFLSSFPDAVAHLPADELVSRRKSRKRRNRVPGGGDNTAWASLTPSELWKNIASEAQSYYHCTIQCESVDQVVEKYGLQKTTLLREISVKTGIQILIKEYNFDSRHKPAFTEEDILNIFPVVKHVNPKASDAFHFFQSGQAKVQQGFLKEGCELINEALNLFNNVYGAMHVEICACLRLLARLNYIMGDHPEALSNQQKAVLMSERVLGIEHPNTIQEYMHLALYCFANGQLSTALKLLYRARYLMLLVCGEDHPEMALLDSNIGLVLHGVMEYDLSLRFLENALTINTKYHGSRSLKVALSHHLVARVYESKAEFRSALQHEKEGYTIYKNQMGEAHEKTKESSEYLKYLTQQAVALQRTMNEIYKNGSNASIMPLKFTAPSMASVLEQLNIINGIIFIPLSQKDLENLKAEVQRRQQLQELGKSEEPTEDTPLELEDKIPID</sequence>
<feature type="domain" description="Clu" evidence="6">
    <location>
        <begin position="383"/>
        <end position="625"/>
    </location>
</feature>
<dbReference type="RefSeq" id="XP_028274942.1">
    <property type="nucleotide sequence ID" value="XM_028419141.1"/>
</dbReference>
<dbReference type="InterPro" id="IPR028275">
    <property type="entry name" value="CLU_N"/>
</dbReference>
<dbReference type="Gene3D" id="1.25.40.10">
    <property type="entry name" value="Tetratricopeptide repeat domain"/>
    <property type="match status" value="1"/>
</dbReference>
<keyword evidence="1 4" id="KW-0963">Cytoplasm</keyword>
<dbReference type="InterPro" id="IPR033646">
    <property type="entry name" value="CLU-central"/>
</dbReference>
<feature type="compositionally biased region" description="Polar residues" evidence="5">
    <location>
        <begin position="688"/>
        <end position="702"/>
    </location>
</feature>
<dbReference type="GO" id="GO:0003729">
    <property type="term" value="F:mRNA binding"/>
    <property type="evidence" value="ECO:0007669"/>
    <property type="project" value="TreeGrafter"/>
</dbReference>
<dbReference type="InterPro" id="IPR023231">
    <property type="entry name" value="GSKIP_dom_sf"/>
</dbReference>
<proteinExistence type="inferred from homology"/>
<dbReference type="Gene3D" id="3.30.2280.10">
    <property type="entry name" value="Hypothetical protein (hspc210)"/>
    <property type="match status" value="1"/>
</dbReference>
<dbReference type="CDD" id="cd15466">
    <property type="entry name" value="CLU-central"/>
    <property type="match status" value="1"/>
</dbReference>
<evidence type="ECO:0000256" key="5">
    <source>
        <dbReference type="SAM" id="MobiDB-lite"/>
    </source>
</evidence>
<dbReference type="Pfam" id="PF12807">
    <property type="entry name" value="eIF3_p135"/>
    <property type="match status" value="1"/>
</dbReference>
<dbReference type="GO" id="GO:0005737">
    <property type="term" value="C:cytoplasm"/>
    <property type="evidence" value="ECO:0007669"/>
    <property type="project" value="UniProtKB-SubCell"/>
</dbReference>
<protein>
    <recommendedName>
        <fullName evidence="4">Clustered mitochondria protein homolog</fullName>
    </recommendedName>
</protein>
<dbReference type="GO" id="GO:0048312">
    <property type="term" value="P:intracellular distribution of mitochondria"/>
    <property type="evidence" value="ECO:0007669"/>
    <property type="project" value="TreeGrafter"/>
</dbReference>
<dbReference type="Proteomes" id="UP000515145">
    <property type="component" value="Chromosome 13"/>
</dbReference>
<feature type="region of interest" description="Disordered" evidence="5">
    <location>
        <begin position="1345"/>
        <end position="1369"/>
    </location>
</feature>
<feature type="region of interest" description="Disordered" evidence="5">
    <location>
        <begin position="1"/>
        <end position="83"/>
    </location>
</feature>
<comment type="function">
    <text evidence="4">mRNA-binding protein involved in proper cytoplasmic distribution of mitochondria. Specifically binds mRNAs of nuclear-encoded mitochondrial proteins in the cytoplasm and regulates transport or translation of these transcripts close to mitochondria, playing a role in mitochondrial biogenesis.</text>
</comment>
<dbReference type="Pfam" id="PF13424">
    <property type="entry name" value="TPR_12"/>
    <property type="match status" value="2"/>
</dbReference>
<dbReference type="Pfam" id="PF13236">
    <property type="entry name" value="CLU"/>
    <property type="match status" value="1"/>
</dbReference>
<evidence type="ECO:0000313" key="7">
    <source>
        <dbReference type="Proteomes" id="UP000515145"/>
    </source>
</evidence>
<dbReference type="PANTHER" id="PTHR12601">
    <property type="entry name" value="EUKARYOTIC TRANSLATION INITIATION FACTOR 3 SUBUNIT EIF-3"/>
    <property type="match status" value="1"/>
</dbReference>
<dbReference type="GeneID" id="114444517"/>
<dbReference type="CTD" id="562666"/>
<dbReference type="InterPro" id="IPR011990">
    <property type="entry name" value="TPR-like_helical_dom_sf"/>
</dbReference>
<dbReference type="InterPro" id="IPR025697">
    <property type="entry name" value="CLU_dom"/>
</dbReference>
<dbReference type="Pfam" id="PF15044">
    <property type="entry name" value="CLU_N"/>
    <property type="match status" value="1"/>
</dbReference>
<dbReference type="SUPFAM" id="SSF103107">
    <property type="entry name" value="Hypothetical protein c14orf129, hspc210"/>
    <property type="match status" value="1"/>
</dbReference>
<feature type="compositionally biased region" description="Basic and acidic residues" evidence="5">
    <location>
        <begin position="29"/>
        <end position="39"/>
    </location>
</feature>
<dbReference type="PANTHER" id="PTHR12601:SF10">
    <property type="entry name" value="CLUSTERED MITOCHONDRIA PROTEIN HOMOLOG"/>
    <property type="match status" value="1"/>
</dbReference>
<feature type="region of interest" description="Disordered" evidence="5">
    <location>
        <begin position="682"/>
        <end position="770"/>
    </location>
</feature>
<dbReference type="InterPro" id="IPR027523">
    <property type="entry name" value="CLU_prot"/>
</dbReference>
<keyword evidence="2" id="KW-0677">Repeat</keyword>
<feature type="compositionally biased region" description="Basic and acidic residues" evidence="5">
    <location>
        <begin position="58"/>
        <end position="75"/>
    </location>
</feature>
<keyword evidence="4" id="KW-0694">RNA-binding</keyword>
<comment type="similarity">
    <text evidence="4">Belongs to the CLU family.</text>
</comment>
<accession>A0A6P7JDL4</accession>
<evidence type="ECO:0000313" key="8">
    <source>
        <dbReference type="RefSeq" id="XP_028274942.1"/>
    </source>
</evidence>
<comment type="subcellular location">
    <subcellularLocation>
        <location evidence="4">Cytoplasm</location>
    </subcellularLocation>
    <subcellularLocation>
        <location evidence="4">Cytoplasmic granule</location>
    </subcellularLocation>
</comment>
<keyword evidence="3" id="KW-0802">TPR repeat</keyword>
<keyword evidence="7" id="KW-1185">Reference proteome</keyword>
<evidence type="ECO:0000256" key="1">
    <source>
        <dbReference type="ARBA" id="ARBA00022490"/>
    </source>
</evidence>
<dbReference type="FunFam" id="3.30.2280.10:FF:000001">
    <property type="entry name" value="Clustered mitochondria (CluA/CLU1) homolog"/>
    <property type="match status" value="1"/>
</dbReference>
<reference evidence="8" key="1">
    <citation type="submission" date="2025-08" db="UniProtKB">
        <authorList>
            <consortium name="RefSeq"/>
        </authorList>
    </citation>
    <scope>IDENTIFICATION</scope>
</reference>
<evidence type="ECO:0000256" key="3">
    <source>
        <dbReference type="ARBA" id="ARBA00022803"/>
    </source>
</evidence>
<dbReference type="SUPFAM" id="SSF48452">
    <property type="entry name" value="TPR-like"/>
    <property type="match status" value="2"/>
</dbReference>
<organism evidence="7 8">
    <name type="scientific">Parambassis ranga</name>
    <name type="common">Indian glassy fish</name>
    <dbReference type="NCBI Taxonomy" id="210632"/>
    <lineage>
        <taxon>Eukaryota</taxon>
        <taxon>Metazoa</taxon>
        <taxon>Chordata</taxon>
        <taxon>Craniata</taxon>
        <taxon>Vertebrata</taxon>
        <taxon>Euteleostomi</taxon>
        <taxon>Actinopterygii</taxon>
        <taxon>Neopterygii</taxon>
        <taxon>Teleostei</taxon>
        <taxon>Neoteleostei</taxon>
        <taxon>Acanthomorphata</taxon>
        <taxon>Ovalentaria</taxon>
        <taxon>Ambassidae</taxon>
        <taxon>Parambassis</taxon>
    </lineage>
</organism>